<reference evidence="1 2" key="1">
    <citation type="journal article" date="2020" name="Microb. Genom.">
        <title>Genetic diversity of clinical and environmental Mucorales isolates obtained from an investigation of mucormycosis cases among solid organ transplant recipients.</title>
        <authorList>
            <person name="Nguyen M.H."/>
            <person name="Kaul D."/>
            <person name="Muto C."/>
            <person name="Cheng S.J."/>
            <person name="Richter R.A."/>
            <person name="Bruno V.M."/>
            <person name="Liu G."/>
            <person name="Beyhan S."/>
            <person name="Sundermann A.J."/>
            <person name="Mounaud S."/>
            <person name="Pasculle A.W."/>
            <person name="Nierman W.C."/>
            <person name="Driscoll E."/>
            <person name="Cumbie R."/>
            <person name="Clancy C.J."/>
            <person name="Dupont C.L."/>
        </authorList>
    </citation>
    <scope>NUCLEOTIDE SEQUENCE [LARGE SCALE GENOMIC DNA]</scope>
    <source>
        <strain evidence="1 2">GL24</strain>
    </source>
</reference>
<evidence type="ECO:0000313" key="2">
    <source>
        <dbReference type="Proteomes" id="UP000740926"/>
    </source>
</evidence>
<sequence length="140" mass="14624">MTASDIVALDAHVAAADFQLDLAITAFQQALQFGHALARHDDLALGPAGLGQIGFTQRQAMTVRGDGTQGVTAQIEQQAVEVVAHILLGHRERGAFDQLLQGRFADGHALGGFHFVHRREVVGGQGGQGEAAATGLHGRG</sequence>
<name>A0A9P6XTQ7_9FUNG</name>
<dbReference type="EMBL" id="JAANIU010009960">
    <property type="protein sequence ID" value="KAG1532373.1"/>
    <property type="molecule type" value="Genomic_DNA"/>
</dbReference>
<protein>
    <submittedName>
        <fullName evidence="1">Uncharacterized protein</fullName>
    </submittedName>
</protein>
<dbReference type="AlphaFoldDB" id="A0A9P6XTQ7"/>
<evidence type="ECO:0000313" key="1">
    <source>
        <dbReference type="EMBL" id="KAG1532373.1"/>
    </source>
</evidence>
<keyword evidence="2" id="KW-1185">Reference proteome</keyword>
<gene>
    <name evidence="1" type="ORF">G6F50_016240</name>
</gene>
<organism evidence="1 2">
    <name type="scientific">Rhizopus delemar</name>
    <dbReference type="NCBI Taxonomy" id="936053"/>
    <lineage>
        <taxon>Eukaryota</taxon>
        <taxon>Fungi</taxon>
        <taxon>Fungi incertae sedis</taxon>
        <taxon>Mucoromycota</taxon>
        <taxon>Mucoromycotina</taxon>
        <taxon>Mucoromycetes</taxon>
        <taxon>Mucorales</taxon>
        <taxon>Mucorineae</taxon>
        <taxon>Rhizopodaceae</taxon>
        <taxon>Rhizopus</taxon>
    </lineage>
</organism>
<accession>A0A9P6XTQ7</accession>
<dbReference type="Proteomes" id="UP000740926">
    <property type="component" value="Unassembled WGS sequence"/>
</dbReference>
<comment type="caution">
    <text evidence="1">The sequence shown here is derived from an EMBL/GenBank/DDBJ whole genome shotgun (WGS) entry which is preliminary data.</text>
</comment>
<proteinExistence type="predicted"/>